<dbReference type="GO" id="GO:0016887">
    <property type="term" value="F:ATP hydrolysis activity"/>
    <property type="evidence" value="ECO:0007669"/>
    <property type="project" value="InterPro"/>
</dbReference>
<dbReference type="GO" id="GO:0005886">
    <property type="term" value="C:plasma membrane"/>
    <property type="evidence" value="ECO:0007669"/>
    <property type="project" value="UniProtKB-SubCell"/>
</dbReference>
<dbReference type="InterPro" id="IPR003593">
    <property type="entry name" value="AAA+_ATPase"/>
</dbReference>
<feature type="domain" description="ABC transporter" evidence="9">
    <location>
        <begin position="12"/>
        <end position="261"/>
    </location>
</feature>
<comment type="similarity">
    <text evidence="2">Belongs to the ABC transporter superfamily.</text>
</comment>
<dbReference type="AlphaFoldDB" id="A0A6J5E6H7"/>
<keyword evidence="5" id="KW-0997">Cell inner membrane</keyword>
<evidence type="ECO:0000259" key="9">
    <source>
        <dbReference type="PROSITE" id="PS50893"/>
    </source>
</evidence>
<name>A0A6J5E6H7_9BURK</name>
<protein>
    <submittedName>
        <fullName evidence="10">Oligopeptide transport ATP-binding protein OppD</fullName>
    </submittedName>
</protein>
<gene>
    <name evidence="10" type="primary">oppD_3</name>
    <name evidence="10" type="ORF">LMG29739_03786</name>
</gene>
<dbReference type="EMBL" id="CADIKF010000030">
    <property type="protein sequence ID" value="CAB3762098.1"/>
    <property type="molecule type" value="Genomic_DNA"/>
</dbReference>
<dbReference type="Proteomes" id="UP000494329">
    <property type="component" value="Unassembled WGS sequence"/>
</dbReference>
<evidence type="ECO:0000256" key="4">
    <source>
        <dbReference type="ARBA" id="ARBA00022475"/>
    </source>
</evidence>
<dbReference type="GO" id="GO:0005524">
    <property type="term" value="F:ATP binding"/>
    <property type="evidence" value="ECO:0007669"/>
    <property type="project" value="UniProtKB-KW"/>
</dbReference>
<accession>A0A6J5E6H7</accession>
<reference evidence="10 11" key="1">
    <citation type="submission" date="2020-04" db="EMBL/GenBank/DDBJ databases">
        <authorList>
            <person name="De Canck E."/>
        </authorList>
    </citation>
    <scope>NUCLEOTIDE SEQUENCE [LARGE SCALE GENOMIC DNA]</scope>
    <source>
        <strain evidence="10 11">LMG 29739</strain>
    </source>
</reference>
<sequence>MSDAERRPVLEVSGFSLKFSRSAAMPNLVDNVSFAVGSGETLCIVGESGCGKSVTSLALMGLLASPPAQRVSGTARFDGEDLFTLSERELADIRGNRLSMIFQEPMTSLNPAFTVGEQIGESIRRHRGVDRAEARAQALEMLRLVRIPAPETRLDAYPHQLSGGMRQRVMIAMALANRPRLLIADEPTTALDVTIQAQVLALIKNLQAETGTAMVLITHDLGVVAEVADHVAVMYAGRIVEYGTVADLFDDPQHPYTIGLMGAIPSTGKREGSLATIHGSVPSAEQMPDGCRFAPRCPFAEQRCVDAAPPDRPIAGAHRVACWLAPVEQSSHRGGQVQTSPMRREVA</sequence>
<evidence type="ECO:0000256" key="5">
    <source>
        <dbReference type="ARBA" id="ARBA00022519"/>
    </source>
</evidence>
<dbReference type="PROSITE" id="PS00211">
    <property type="entry name" value="ABC_TRANSPORTER_1"/>
    <property type="match status" value="1"/>
</dbReference>
<evidence type="ECO:0000256" key="1">
    <source>
        <dbReference type="ARBA" id="ARBA00004417"/>
    </source>
</evidence>
<evidence type="ECO:0000256" key="6">
    <source>
        <dbReference type="ARBA" id="ARBA00022741"/>
    </source>
</evidence>
<keyword evidence="6" id="KW-0547">Nucleotide-binding</keyword>
<dbReference type="NCBIfam" id="TIGR01727">
    <property type="entry name" value="oligo_HPY"/>
    <property type="match status" value="1"/>
</dbReference>
<keyword evidence="4" id="KW-1003">Cell membrane</keyword>
<keyword evidence="8" id="KW-0472">Membrane</keyword>
<dbReference type="FunFam" id="3.40.50.300:FF:000016">
    <property type="entry name" value="Oligopeptide ABC transporter ATP-binding component"/>
    <property type="match status" value="1"/>
</dbReference>
<dbReference type="InterPro" id="IPR013563">
    <property type="entry name" value="Oligopep_ABC_C"/>
</dbReference>
<dbReference type="Gene3D" id="3.40.50.300">
    <property type="entry name" value="P-loop containing nucleotide triphosphate hydrolases"/>
    <property type="match status" value="1"/>
</dbReference>
<evidence type="ECO:0000256" key="2">
    <source>
        <dbReference type="ARBA" id="ARBA00005417"/>
    </source>
</evidence>
<dbReference type="InterPro" id="IPR050388">
    <property type="entry name" value="ABC_Ni/Peptide_Import"/>
</dbReference>
<evidence type="ECO:0000256" key="3">
    <source>
        <dbReference type="ARBA" id="ARBA00022448"/>
    </source>
</evidence>
<dbReference type="PANTHER" id="PTHR43297:SF2">
    <property type="entry name" value="DIPEPTIDE TRANSPORT ATP-BINDING PROTEIN DPPD"/>
    <property type="match status" value="1"/>
</dbReference>
<dbReference type="Pfam" id="PF00005">
    <property type="entry name" value="ABC_tran"/>
    <property type="match status" value="1"/>
</dbReference>
<dbReference type="PANTHER" id="PTHR43297">
    <property type="entry name" value="OLIGOPEPTIDE TRANSPORT ATP-BINDING PROTEIN APPD"/>
    <property type="match status" value="1"/>
</dbReference>
<dbReference type="GO" id="GO:0055085">
    <property type="term" value="P:transmembrane transport"/>
    <property type="evidence" value="ECO:0007669"/>
    <property type="project" value="UniProtKB-ARBA"/>
</dbReference>
<keyword evidence="7 10" id="KW-0067">ATP-binding</keyword>
<dbReference type="Pfam" id="PF08352">
    <property type="entry name" value="oligo_HPY"/>
    <property type="match status" value="1"/>
</dbReference>
<organism evidence="10 11">
    <name type="scientific">Paraburkholderia solisilvae</name>
    <dbReference type="NCBI Taxonomy" id="624376"/>
    <lineage>
        <taxon>Bacteria</taxon>
        <taxon>Pseudomonadati</taxon>
        <taxon>Pseudomonadota</taxon>
        <taxon>Betaproteobacteria</taxon>
        <taxon>Burkholderiales</taxon>
        <taxon>Burkholderiaceae</taxon>
        <taxon>Paraburkholderia</taxon>
    </lineage>
</organism>
<dbReference type="GO" id="GO:0015833">
    <property type="term" value="P:peptide transport"/>
    <property type="evidence" value="ECO:0007669"/>
    <property type="project" value="InterPro"/>
</dbReference>
<dbReference type="CDD" id="cd03257">
    <property type="entry name" value="ABC_NikE_OppD_transporters"/>
    <property type="match status" value="1"/>
</dbReference>
<dbReference type="InterPro" id="IPR017871">
    <property type="entry name" value="ABC_transporter-like_CS"/>
</dbReference>
<keyword evidence="3" id="KW-0813">Transport</keyword>
<keyword evidence="11" id="KW-1185">Reference proteome</keyword>
<dbReference type="SUPFAM" id="SSF52540">
    <property type="entry name" value="P-loop containing nucleoside triphosphate hydrolases"/>
    <property type="match status" value="1"/>
</dbReference>
<evidence type="ECO:0000313" key="11">
    <source>
        <dbReference type="Proteomes" id="UP000494329"/>
    </source>
</evidence>
<evidence type="ECO:0000256" key="8">
    <source>
        <dbReference type="ARBA" id="ARBA00023136"/>
    </source>
</evidence>
<dbReference type="InterPro" id="IPR027417">
    <property type="entry name" value="P-loop_NTPase"/>
</dbReference>
<proteinExistence type="inferred from homology"/>
<evidence type="ECO:0000256" key="7">
    <source>
        <dbReference type="ARBA" id="ARBA00022840"/>
    </source>
</evidence>
<dbReference type="PROSITE" id="PS50893">
    <property type="entry name" value="ABC_TRANSPORTER_2"/>
    <property type="match status" value="1"/>
</dbReference>
<dbReference type="SMART" id="SM00382">
    <property type="entry name" value="AAA"/>
    <property type="match status" value="1"/>
</dbReference>
<comment type="subcellular location">
    <subcellularLocation>
        <location evidence="1">Cell inner membrane</location>
        <topology evidence="1">Peripheral membrane protein</topology>
    </subcellularLocation>
</comment>
<dbReference type="RefSeq" id="WP_175112487.1">
    <property type="nucleotide sequence ID" value="NZ_CADIKF010000030.1"/>
</dbReference>
<dbReference type="InterPro" id="IPR003439">
    <property type="entry name" value="ABC_transporter-like_ATP-bd"/>
</dbReference>
<evidence type="ECO:0000313" key="10">
    <source>
        <dbReference type="EMBL" id="CAB3762098.1"/>
    </source>
</evidence>